<protein>
    <submittedName>
        <fullName evidence="1">Uncharacterized protein</fullName>
    </submittedName>
</protein>
<name>A0A9Q9SS37_MOOP1</name>
<sequence>MALPIQVRTLIQAAKAVAVNFCLLPLANAIARSAIPTPKS</sequence>
<dbReference type="AlphaFoldDB" id="A0A9Q9SS37"/>
<dbReference type="EMBL" id="CP017708">
    <property type="protein sequence ID" value="WAN68634.1"/>
    <property type="molecule type" value="Genomic_DNA"/>
</dbReference>
<reference evidence="1" key="1">
    <citation type="journal article" date="2017" name="Proc. Natl. Acad. Sci. U.S.A.">
        <title>Comparative genomics uncovers the prolific and distinctive metabolic potential of the cyanobacterial genus Moorea.</title>
        <authorList>
            <person name="Leao T."/>
            <person name="Castelao G."/>
            <person name="Korobeynikov A."/>
            <person name="Monroe E.A."/>
            <person name="Podell S."/>
            <person name="Glukhov E."/>
            <person name="Allen E.E."/>
            <person name="Gerwick W.H."/>
            <person name="Gerwick L."/>
        </authorList>
    </citation>
    <scope>NUCLEOTIDE SEQUENCE</scope>
    <source>
        <strain evidence="1">JHB</strain>
    </source>
</reference>
<reference evidence="1" key="2">
    <citation type="submission" date="2022-10" db="EMBL/GenBank/DDBJ databases">
        <authorList>
            <person name="Ngo T.-E."/>
        </authorList>
    </citation>
    <scope>NUCLEOTIDE SEQUENCE</scope>
    <source>
        <strain evidence="1">JHB</strain>
    </source>
</reference>
<accession>A0A9Q9SS37</accession>
<dbReference type="Proteomes" id="UP000176944">
    <property type="component" value="Chromosome"/>
</dbReference>
<organism evidence="1">
    <name type="scientific">Moorena producens (strain JHB)</name>
    <dbReference type="NCBI Taxonomy" id="1454205"/>
    <lineage>
        <taxon>Bacteria</taxon>
        <taxon>Bacillati</taxon>
        <taxon>Cyanobacteriota</taxon>
        <taxon>Cyanophyceae</taxon>
        <taxon>Coleofasciculales</taxon>
        <taxon>Coleofasciculaceae</taxon>
        <taxon>Moorena</taxon>
    </lineage>
</organism>
<evidence type="ECO:0000313" key="1">
    <source>
        <dbReference type="EMBL" id="WAN68634.1"/>
    </source>
</evidence>
<gene>
    <name evidence="1" type="ORF">BJP36_40385</name>
</gene>
<proteinExistence type="predicted"/>